<dbReference type="FunFam" id="1.10.630.10:FF:000018">
    <property type="entry name" value="Cytochrome P450 monooxygenase"/>
    <property type="match status" value="1"/>
</dbReference>
<keyword evidence="6 7" id="KW-0503">Monooxygenase</keyword>
<dbReference type="InterPro" id="IPR001128">
    <property type="entry name" value="Cyt_P450"/>
</dbReference>
<evidence type="ECO:0000256" key="7">
    <source>
        <dbReference type="RuleBase" id="RU000461"/>
    </source>
</evidence>
<gene>
    <name evidence="8" type="ORF">TU94_00970</name>
</gene>
<dbReference type="Gene3D" id="1.10.630.10">
    <property type="entry name" value="Cytochrome P450"/>
    <property type="match status" value="1"/>
</dbReference>
<dbReference type="InterPro" id="IPR002397">
    <property type="entry name" value="Cyt_P450_B"/>
</dbReference>
<dbReference type="PANTHER" id="PTHR46696">
    <property type="entry name" value="P450, PUTATIVE (EUROFUNG)-RELATED"/>
    <property type="match status" value="1"/>
</dbReference>
<evidence type="ECO:0000313" key="9">
    <source>
        <dbReference type="Proteomes" id="UP000032234"/>
    </source>
</evidence>
<dbReference type="Proteomes" id="UP000032234">
    <property type="component" value="Chromosome"/>
</dbReference>
<keyword evidence="5 7" id="KW-0408">Iron</keyword>
<evidence type="ECO:0000256" key="4">
    <source>
        <dbReference type="ARBA" id="ARBA00023002"/>
    </source>
</evidence>
<organism evidence="8 9">
    <name type="scientific">Streptomyces cyaneogriseus subsp. noncyanogenus</name>
    <dbReference type="NCBI Taxonomy" id="477245"/>
    <lineage>
        <taxon>Bacteria</taxon>
        <taxon>Bacillati</taxon>
        <taxon>Actinomycetota</taxon>
        <taxon>Actinomycetes</taxon>
        <taxon>Kitasatosporales</taxon>
        <taxon>Streptomycetaceae</taxon>
        <taxon>Streptomyces</taxon>
    </lineage>
</organism>
<dbReference type="PRINTS" id="PR00359">
    <property type="entry name" value="BP450"/>
</dbReference>
<dbReference type="PANTHER" id="PTHR46696:SF1">
    <property type="entry name" value="CYTOCHROME P450 YJIB-RELATED"/>
    <property type="match status" value="1"/>
</dbReference>
<sequence length="411" mass="44188">MEAVACPYALDVLGRDLAGEAAVLREGGPAVRVELPGGVMAWAVVRPGYVRRLLRDRRVSKDARQHWPAFVEGRITQEWPLFPWVAVENMLFTYGERHARLRRLVAGAFTVRRTQALRPGVERNVAGLLGSLAGVPAGQVVDLRAVFCERLPMQVICDLFGVEEEPGRRLCEAMQTVFSTSVSAQEMTAAQARVFGMLAELVAAKQEVPGDDLTSALIAVRDRGEGLSGQELLGTLNLMIAAGQETTSTLLTNAVAALLAHPEQLGHVRAGRAGWEDVIAETMRTRAAAAYSPMRFAVEDIELDGVLIEKGDPILVSFAAAGLDPEQHGEDAAVFDVLRADRRDGLGFGHGVHFCLGAPLARMEAGVALAALFERFPGMALARPVEEIDPVPSFIINGYSSLPVVLQPSAA</sequence>
<evidence type="ECO:0000256" key="1">
    <source>
        <dbReference type="ARBA" id="ARBA00010617"/>
    </source>
</evidence>
<evidence type="ECO:0000256" key="5">
    <source>
        <dbReference type="ARBA" id="ARBA00023004"/>
    </source>
</evidence>
<dbReference type="SUPFAM" id="SSF48264">
    <property type="entry name" value="Cytochrome P450"/>
    <property type="match status" value="1"/>
</dbReference>
<evidence type="ECO:0000256" key="3">
    <source>
        <dbReference type="ARBA" id="ARBA00022723"/>
    </source>
</evidence>
<dbReference type="InterPro" id="IPR017972">
    <property type="entry name" value="Cyt_P450_CS"/>
</dbReference>
<dbReference type="STRING" id="477245.TU94_00970"/>
<dbReference type="KEGG" id="scw:TU94_00970"/>
<dbReference type="PRINTS" id="PR00385">
    <property type="entry name" value="P450"/>
</dbReference>
<evidence type="ECO:0000256" key="6">
    <source>
        <dbReference type="ARBA" id="ARBA00023033"/>
    </source>
</evidence>
<dbReference type="CDD" id="cd11029">
    <property type="entry name" value="CYP107-like"/>
    <property type="match status" value="1"/>
</dbReference>
<keyword evidence="4 7" id="KW-0560">Oxidoreductase</keyword>
<dbReference type="RefSeq" id="WP_044378251.1">
    <property type="nucleotide sequence ID" value="NZ_CP010849.1"/>
</dbReference>
<accession>A0A0C5FRN7</accession>
<dbReference type="GO" id="GO:0020037">
    <property type="term" value="F:heme binding"/>
    <property type="evidence" value="ECO:0007669"/>
    <property type="project" value="InterPro"/>
</dbReference>
<dbReference type="GO" id="GO:0004497">
    <property type="term" value="F:monooxygenase activity"/>
    <property type="evidence" value="ECO:0007669"/>
    <property type="project" value="UniProtKB-KW"/>
</dbReference>
<dbReference type="Pfam" id="PF00067">
    <property type="entry name" value="p450"/>
    <property type="match status" value="1"/>
</dbReference>
<keyword evidence="2 7" id="KW-0349">Heme</keyword>
<dbReference type="InterPro" id="IPR036396">
    <property type="entry name" value="Cyt_P450_sf"/>
</dbReference>
<keyword evidence="9" id="KW-1185">Reference proteome</keyword>
<comment type="similarity">
    <text evidence="1 7">Belongs to the cytochrome P450 family.</text>
</comment>
<dbReference type="PATRIC" id="fig|477245.3.peg.228"/>
<dbReference type="GO" id="GO:0005506">
    <property type="term" value="F:iron ion binding"/>
    <property type="evidence" value="ECO:0007669"/>
    <property type="project" value="InterPro"/>
</dbReference>
<dbReference type="PROSITE" id="PS00086">
    <property type="entry name" value="CYTOCHROME_P450"/>
    <property type="match status" value="1"/>
</dbReference>
<reference evidence="8 9" key="1">
    <citation type="submission" date="2015-02" db="EMBL/GenBank/DDBJ databases">
        <title>Genome sequence of thermotolerant Streptomyces cyaneogriseus subsp. Noncyanogenus NMWT1, the producer of nematocidal antibiotics nemadectin.</title>
        <authorList>
            <person name="Wang H."/>
            <person name="Li C."/>
            <person name="Xiang W."/>
            <person name="Wang X."/>
        </authorList>
    </citation>
    <scope>NUCLEOTIDE SEQUENCE [LARGE SCALE GENOMIC DNA]</scope>
    <source>
        <strain evidence="8 9">NMWT 1</strain>
    </source>
</reference>
<dbReference type="AlphaFoldDB" id="A0A0C5FRN7"/>
<dbReference type="HOGENOM" id="CLU_033716_1_2_11"/>
<dbReference type="EMBL" id="CP010849">
    <property type="protein sequence ID" value="AJP00328.1"/>
    <property type="molecule type" value="Genomic_DNA"/>
</dbReference>
<dbReference type="OrthoDB" id="5500002at2"/>
<protein>
    <submittedName>
        <fullName evidence="8">Cytochrome P450</fullName>
    </submittedName>
</protein>
<evidence type="ECO:0000256" key="2">
    <source>
        <dbReference type="ARBA" id="ARBA00022617"/>
    </source>
</evidence>
<keyword evidence="3 7" id="KW-0479">Metal-binding</keyword>
<evidence type="ECO:0000313" key="8">
    <source>
        <dbReference type="EMBL" id="AJP00328.1"/>
    </source>
</evidence>
<dbReference type="GO" id="GO:0016705">
    <property type="term" value="F:oxidoreductase activity, acting on paired donors, with incorporation or reduction of molecular oxygen"/>
    <property type="evidence" value="ECO:0007669"/>
    <property type="project" value="InterPro"/>
</dbReference>
<name>A0A0C5FRN7_9ACTN</name>
<proteinExistence type="inferred from homology"/>